<dbReference type="EMBL" id="JAPTMY010000028">
    <property type="protein sequence ID" value="MCZ0858708.1"/>
    <property type="molecule type" value="Genomic_DNA"/>
</dbReference>
<dbReference type="Proteomes" id="UP001072034">
    <property type="component" value="Unassembled WGS sequence"/>
</dbReference>
<evidence type="ECO:0000313" key="1">
    <source>
        <dbReference type="EMBL" id="MCZ0858708.1"/>
    </source>
</evidence>
<proteinExistence type="predicted"/>
<protein>
    <submittedName>
        <fullName evidence="1">Uncharacterized protein</fullName>
    </submittedName>
</protein>
<accession>A0ABT4IC64</accession>
<gene>
    <name evidence="1" type="ORF">OHJ16_11720</name>
</gene>
<dbReference type="PANTHER" id="PTHR34724">
    <property type="entry name" value="OS12G0596101 PROTEIN"/>
    <property type="match status" value="1"/>
</dbReference>
<organism evidence="1 2">
    <name type="scientific">Actinomyces israelii</name>
    <dbReference type="NCBI Taxonomy" id="1659"/>
    <lineage>
        <taxon>Bacteria</taxon>
        <taxon>Bacillati</taxon>
        <taxon>Actinomycetota</taxon>
        <taxon>Actinomycetes</taxon>
        <taxon>Actinomycetales</taxon>
        <taxon>Actinomycetaceae</taxon>
        <taxon>Actinomyces</taxon>
    </lineage>
</organism>
<sequence>MCRPVTCRTCGKTTWAGCGRHVAQVKAGVPAGRWCTCERDAPASTTAGGLLARLLGRR</sequence>
<dbReference type="PANTHER" id="PTHR34724:SF2">
    <property type="entry name" value="OS12G0596101 PROTEIN"/>
    <property type="match status" value="1"/>
</dbReference>
<comment type="caution">
    <text evidence="1">The sequence shown here is derived from an EMBL/GenBank/DDBJ whole genome shotgun (WGS) entry which is preliminary data.</text>
</comment>
<reference evidence="1" key="1">
    <citation type="submission" date="2022-10" db="EMBL/GenBank/DDBJ databases">
        <title>Genome sequence of Actinomyces israelii ATCC 10048.</title>
        <authorList>
            <person name="Watt R.M."/>
            <person name="Tong W.M."/>
        </authorList>
    </citation>
    <scope>NUCLEOTIDE SEQUENCE</scope>
    <source>
        <strain evidence="1">ATCC 10048</strain>
    </source>
</reference>
<name>A0ABT4IC64_9ACTO</name>
<dbReference type="RefSeq" id="WP_268918054.1">
    <property type="nucleotide sequence ID" value="NZ_CP124548.1"/>
</dbReference>
<keyword evidence="2" id="KW-1185">Reference proteome</keyword>
<evidence type="ECO:0000313" key="2">
    <source>
        <dbReference type="Proteomes" id="UP001072034"/>
    </source>
</evidence>